<proteinExistence type="inferred from homology"/>
<evidence type="ECO:0000313" key="6">
    <source>
        <dbReference type="EMBL" id="CAD7011599.1"/>
    </source>
</evidence>
<evidence type="ECO:0000256" key="1">
    <source>
        <dbReference type="ARBA" id="ARBA00010859"/>
    </source>
</evidence>
<keyword evidence="7" id="KW-1185">Reference proteome</keyword>
<dbReference type="PROSITE" id="PS00128">
    <property type="entry name" value="GLYCOSYL_HYDROL_F22_1"/>
    <property type="match status" value="1"/>
</dbReference>
<accession>A0A811VBR7</accession>
<dbReference type="PROSITE" id="PS51348">
    <property type="entry name" value="GLYCOSYL_HYDROL_F22_2"/>
    <property type="match status" value="1"/>
</dbReference>
<dbReference type="AlphaFoldDB" id="A0A811VBR7"/>
<name>A0A811VBR7_CERCA</name>
<evidence type="ECO:0000256" key="4">
    <source>
        <dbReference type="RuleBase" id="RU004440"/>
    </source>
</evidence>
<comment type="caution">
    <text evidence="6">The sequence shown here is derived from an EMBL/GenBank/DDBJ whole genome shotgun (WGS) entry which is preliminary data.</text>
</comment>
<dbReference type="PANTHER" id="PTHR11407:SF36">
    <property type="entry name" value="GEO02684P1-RELATED"/>
    <property type="match status" value="1"/>
</dbReference>
<dbReference type="Gene3D" id="1.10.530.10">
    <property type="match status" value="1"/>
</dbReference>
<protein>
    <submittedName>
        <fullName evidence="6">(Mediterranean fruit fly) hypothetical protein</fullName>
    </submittedName>
</protein>
<dbReference type="PRINTS" id="PR00135">
    <property type="entry name" value="LYZLACT"/>
</dbReference>
<reference evidence="6" key="1">
    <citation type="submission" date="2020-11" db="EMBL/GenBank/DDBJ databases">
        <authorList>
            <person name="Whitehead M."/>
        </authorList>
    </citation>
    <scope>NUCLEOTIDE SEQUENCE</scope>
    <source>
        <strain evidence="6">EGII</strain>
    </source>
</reference>
<evidence type="ECO:0000256" key="3">
    <source>
        <dbReference type="ARBA" id="ARBA00023157"/>
    </source>
</evidence>
<dbReference type="KEGG" id="ccat:101455498"/>
<sequence length="144" mass="16080">MKYYIFGILLIHNFFASDARIFDRCSLARELSRLGVPRGDIPAWVCIAQYESTFNSAAIGPPNSDGSRDWGIFQINDRFWCDPQDGRQTSNVCRTPCRALTADDISLSVRCAGQIRNAQGFGAWTVWNRQCAGGRALPNINDCL</sequence>
<dbReference type="SMART" id="SM00263">
    <property type="entry name" value="LYZ1"/>
    <property type="match status" value="1"/>
</dbReference>
<dbReference type="InterPro" id="IPR023346">
    <property type="entry name" value="Lysozyme-like_dom_sf"/>
</dbReference>
<keyword evidence="3" id="KW-1015">Disulfide bond</keyword>
<evidence type="ECO:0000259" key="5">
    <source>
        <dbReference type="PROSITE" id="PS00128"/>
    </source>
</evidence>
<organism evidence="6 7">
    <name type="scientific">Ceratitis capitata</name>
    <name type="common">Mediterranean fruit fly</name>
    <name type="synonym">Tephritis capitata</name>
    <dbReference type="NCBI Taxonomy" id="7213"/>
    <lineage>
        <taxon>Eukaryota</taxon>
        <taxon>Metazoa</taxon>
        <taxon>Ecdysozoa</taxon>
        <taxon>Arthropoda</taxon>
        <taxon>Hexapoda</taxon>
        <taxon>Insecta</taxon>
        <taxon>Pterygota</taxon>
        <taxon>Neoptera</taxon>
        <taxon>Endopterygota</taxon>
        <taxon>Diptera</taxon>
        <taxon>Brachycera</taxon>
        <taxon>Muscomorpha</taxon>
        <taxon>Tephritoidea</taxon>
        <taxon>Tephritidae</taxon>
        <taxon>Ceratitis</taxon>
        <taxon>Ceratitis</taxon>
    </lineage>
</organism>
<dbReference type="InterPro" id="IPR000974">
    <property type="entry name" value="Glyco_hydro_22_lys"/>
</dbReference>
<evidence type="ECO:0000256" key="2">
    <source>
        <dbReference type="ARBA" id="ARBA00022729"/>
    </source>
</evidence>
<dbReference type="PRINTS" id="PR00137">
    <property type="entry name" value="LYSOZYME"/>
</dbReference>
<dbReference type="Pfam" id="PF00062">
    <property type="entry name" value="Lys"/>
    <property type="match status" value="1"/>
</dbReference>
<keyword evidence="2" id="KW-0732">Signal</keyword>
<dbReference type="InterPro" id="IPR019799">
    <property type="entry name" value="Glyco_hydro_22_CS"/>
</dbReference>
<comment type="similarity">
    <text evidence="1 4">Belongs to the glycosyl hydrolase 22 family.</text>
</comment>
<dbReference type="EMBL" id="CAJHJT010000056">
    <property type="protein sequence ID" value="CAD7011599.1"/>
    <property type="molecule type" value="Genomic_DNA"/>
</dbReference>
<dbReference type="OrthoDB" id="17373at2759"/>
<gene>
    <name evidence="6" type="ORF">CCAP1982_LOCUS19688</name>
</gene>
<dbReference type="CDD" id="cd16899">
    <property type="entry name" value="LYZ_C_invert"/>
    <property type="match status" value="1"/>
</dbReference>
<dbReference type="GO" id="GO:0003796">
    <property type="term" value="F:lysozyme activity"/>
    <property type="evidence" value="ECO:0007669"/>
    <property type="project" value="InterPro"/>
</dbReference>
<evidence type="ECO:0000313" key="7">
    <source>
        <dbReference type="Proteomes" id="UP000606786"/>
    </source>
</evidence>
<dbReference type="Proteomes" id="UP000606786">
    <property type="component" value="Unassembled WGS sequence"/>
</dbReference>
<dbReference type="FunFam" id="1.10.530.10:FF:000001">
    <property type="entry name" value="Lysozyme C"/>
    <property type="match status" value="1"/>
</dbReference>
<dbReference type="PANTHER" id="PTHR11407">
    <property type="entry name" value="LYSOZYME C"/>
    <property type="match status" value="1"/>
</dbReference>
<dbReference type="InterPro" id="IPR001916">
    <property type="entry name" value="Glyco_hydro_22"/>
</dbReference>
<feature type="domain" description="Glycosyl hydrolases family 22 (GH22)" evidence="5">
    <location>
        <begin position="93"/>
        <end position="111"/>
    </location>
</feature>
<dbReference type="SUPFAM" id="SSF53955">
    <property type="entry name" value="Lysozyme-like"/>
    <property type="match status" value="1"/>
</dbReference>